<sequence length="333" mass="35421">MRARTWAVPLAATVLAVTAAVPACADSGPAVAFTMKDPRITESSGLAASHLHRGVYWTHNDSGDGPYVYAIDSRTGATVARITLRGVHARDCEAISIGPDGDIYLGDIGDNLNGAWPEVYLYRFPEPKTLRDQTVDATTYTVRYSDGPRNAESLMVEPKTGRVYIASKNEDGGHLYEGPAKLSASGINVFRPIADVPWVTDGAFSPDGTRLVFRGYFMSSEYRWNGDRLGAEIGNPDVPVQQQGESVTFTPDGRALMTGSEGTDSQVYRVPLSGSELPDSVRASADPSGSGAPASGGAAAGSGGHRHTFFGLAFLTVAALLVVGTRRLRRRGR</sequence>
<dbReference type="InterPro" id="IPR015943">
    <property type="entry name" value="WD40/YVTN_repeat-like_dom_sf"/>
</dbReference>
<dbReference type="Proteomes" id="UP001198565">
    <property type="component" value="Unassembled WGS sequence"/>
</dbReference>
<comment type="caution">
    <text evidence="4">The sequence shown here is derived from an EMBL/GenBank/DDBJ whole genome shotgun (WGS) entry which is preliminary data.</text>
</comment>
<feature type="chain" id="PRO_5047095242" description="WD40 repeat domain-containing protein" evidence="3">
    <location>
        <begin position="26"/>
        <end position="333"/>
    </location>
</feature>
<evidence type="ECO:0008006" key="6">
    <source>
        <dbReference type="Google" id="ProtNLM"/>
    </source>
</evidence>
<dbReference type="EMBL" id="JAINVZ010000004">
    <property type="protein sequence ID" value="MBY8884898.1"/>
    <property type="molecule type" value="Genomic_DNA"/>
</dbReference>
<evidence type="ECO:0000256" key="3">
    <source>
        <dbReference type="SAM" id="SignalP"/>
    </source>
</evidence>
<dbReference type="SUPFAM" id="SSF75011">
    <property type="entry name" value="3-carboxy-cis,cis-mucoante lactonizing enzyme"/>
    <property type="match status" value="1"/>
</dbReference>
<feature type="region of interest" description="Disordered" evidence="1">
    <location>
        <begin position="277"/>
        <end position="300"/>
    </location>
</feature>
<keyword evidence="2" id="KW-0812">Transmembrane</keyword>
<dbReference type="RefSeq" id="WP_222975745.1">
    <property type="nucleotide sequence ID" value="NZ_JAINVZ010000004.1"/>
</dbReference>
<keyword evidence="2" id="KW-0472">Membrane</keyword>
<keyword evidence="3" id="KW-0732">Signal</keyword>
<organism evidence="4 5">
    <name type="scientific">Streptantibioticus parmotrematis</name>
    <dbReference type="NCBI Taxonomy" id="2873249"/>
    <lineage>
        <taxon>Bacteria</taxon>
        <taxon>Bacillati</taxon>
        <taxon>Actinomycetota</taxon>
        <taxon>Actinomycetes</taxon>
        <taxon>Kitasatosporales</taxon>
        <taxon>Streptomycetaceae</taxon>
        <taxon>Streptantibioticus</taxon>
    </lineage>
</organism>
<keyword evidence="2" id="KW-1133">Transmembrane helix</keyword>
<evidence type="ECO:0000256" key="2">
    <source>
        <dbReference type="SAM" id="Phobius"/>
    </source>
</evidence>
<reference evidence="4 5" key="1">
    <citation type="submission" date="2021-08" db="EMBL/GenBank/DDBJ databases">
        <title>Streptomyces sp. PTM05 isolated from lichen.</title>
        <authorList>
            <person name="Somphong A."/>
            <person name="Phongsopitanun W."/>
            <person name="Tanasupawat S."/>
        </authorList>
    </citation>
    <scope>NUCLEOTIDE SEQUENCE [LARGE SCALE GENOMIC DNA]</scope>
    <source>
        <strain evidence="4 5">Ptm05</strain>
    </source>
</reference>
<keyword evidence="5" id="KW-1185">Reference proteome</keyword>
<evidence type="ECO:0000256" key="1">
    <source>
        <dbReference type="SAM" id="MobiDB-lite"/>
    </source>
</evidence>
<feature type="compositionally biased region" description="Low complexity" evidence="1">
    <location>
        <begin position="283"/>
        <end position="297"/>
    </location>
</feature>
<protein>
    <recommendedName>
        <fullName evidence="6">WD40 repeat domain-containing protein</fullName>
    </recommendedName>
</protein>
<accession>A0ABS7QPP2</accession>
<feature type="signal peptide" evidence="3">
    <location>
        <begin position="1"/>
        <end position="25"/>
    </location>
</feature>
<dbReference type="Gene3D" id="2.130.10.10">
    <property type="entry name" value="YVTN repeat-like/Quinoprotein amine dehydrogenase"/>
    <property type="match status" value="1"/>
</dbReference>
<name>A0ABS7QPP2_9ACTN</name>
<evidence type="ECO:0000313" key="4">
    <source>
        <dbReference type="EMBL" id="MBY8884898.1"/>
    </source>
</evidence>
<evidence type="ECO:0000313" key="5">
    <source>
        <dbReference type="Proteomes" id="UP001198565"/>
    </source>
</evidence>
<gene>
    <name evidence="4" type="ORF">K7472_08555</name>
</gene>
<feature type="transmembrane region" description="Helical" evidence="2">
    <location>
        <begin position="309"/>
        <end position="328"/>
    </location>
</feature>
<proteinExistence type="predicted"/>